<name>A0A409W1E7_9AGAR</name>
<dbReference type="OrthoDB" id="8954335at2759"/>
<feature type="domain" description="G" evidence="1">
    <location>
        <begin position="45"/>
        <end position="126"/>
    </location>
</feature>
<protein>
    <recommendedName>
        <fullName evidence="1">G domain-containing protein</fullName>
    </recommendedName>
</protein>
<evidence type="ECO:0000259" key="1">
    <source>
        <dbReference type="Pfam" id="PF01926"/>
    </source>
</evidence>
<reference evidence="2 3" key="1">
    <citation type="journal article" date="2018" name="Evol. Lett.">
        <title>Horizontal gene cluster transfer increased hallucinogenic mushroom diversity.</title>
        <authorList>
            <person name="Reynolds H.T."/>
            <person name="Vijayakumar V."/>
            <person name="Gluck-Thaler E."/>
            <person name="Korotkin H.B."/>
            <person name="Matheny P.B."/>
            <person name="Slot J.C."/>
        </authorList>
    </citation>
    <scope>NUCLEOTIDE SEQUENCE [LARGE SCALE GENOMIC DNA]</scope>
    <source>
        <strain evidence="2 3">2629</strain>
    </source>
</reference>
<dbReference type="InterPro" id="IPR006073">
    <property type="entry name" value="GTP-bd"/>
</dbReference>
<gene>
    <name evidence="2" type="ORF">CVT24_004546</name>
</gene>
<proteinExistence type="predicted"/>
<sequence>MSHRQEQRPPKLAATVAAYHRIRIKGEISVTPVESIHADPHATVIVLIGPTGAGKSSFIEALNSRSAHGRLGIAKNQLESATKHAEMYRVQNIEDKRRGMPIYVVDTPGLVDPKISEFEVLTAISKWRDECNCLGAVRALYFHPITDVRLASSKQSCIRLFKSFWGAYNTPTVSLVTTMWDTLRPEKRDAAEERFDRLVADHWGDWSWKGSKSLKFENTFESAMDIINRVTPFGIMGAIRSSSKCKVTDYGRANSTTGMPVVEELLRERIRNLNQQREIISEDLRDPFNRANDELVRILVRNWEDVSYTLDWHIDELEEFLQEKRTL</sequence>
<evidence type="ECO:0000313" key="3">
    <source>
        <dbReference type="Proteomes" id="UP000284842"/>
    </source>
</evidence>
<comment type="caution">
    <text evidence="2">The sequence shown here is derived from an EMBL/GenBank/DDBJ whole genome shotgun (WGS) entry which is preliminary data.</text>
</comment>
<evidence type="ECO:0000313" key="2">
    <source>
        <dbReference type="EMBL" id="PPQ72327.1"/>
    </source>
</evidence>
<dbReference type="STRING" id="181874.A0A409W1E7"/>
<dbReference type="EMBL" id="NHTK01005875">
    <property type="protein sequence ID" value="PPQ72327.1"/>
    <property type="molecule type" value="Genomic_DNA"/>
</dbReference>
<organism evidence="2 3">
    <name type="scientific">Panaeolus cyanescens</name>
    <dbReference type="NCBI Taxonomy" id="181874"/>
    <lineage>
        <taxon>Eukaryota</taxon>
        <taxon>Fungi</taxon>
        <taxon>Dikarya</taxon>
        <taxon>Basidiomycota</taxon>
        <taxon>Agaricomycotina</taxon>
        <taxon>Agaricomycetes</taxon>
        <taxon>Agaricomycetidae</taxon>
        <taxon>Agaricales</taxon>
        <taxon>Agaricineae</taxon>
        <taxon>Galeropsidaceae</taxon>
        <taxon>Panaeolus</taxon>
    </lineage>
</organism>
<dbReference type="AlphaFoldDB" id="A0A409W1E7"/>
<dbReference type="SUPFAM" id="SSF52540">
    <property type="entry name" value="P-loop containing nucleoside triphosphate hydrolases"/>
    <property type="match status" value="1"/>
</dbReference>
<dbReference type="Proteomes" id="UP000284842">
    <property type="component" value="Unassembled WGS sequence"/>
</dbReference>
<dbReference type="Pfam" id="PF01926">
    <property type="entry name" value="MMR_HSR1"/>
    <property type="match status" value="1"/>
</dbReference>
<dbReference type="InParanoid" id="A0A409W1E7"/>
<dbReference type="InterPro" id="IPR027417">
    <property type="entry name" value="P-loop_NTPase"/>
</dbReference>
<dbReference type="GO" id="GO:0005525">
    <property type="term" value="F:GTP binding"/>
    <property type="evidence" value="ECO:0007669"/>
    <property type="project" value="InterPro"/>
</dbReference>
<dbReference type="Gene3D" id="3.40.50.300">
    <property type="entry name" value="P-loop containing nucleotide triphosphate hydrolases"/>
    <property type="match status" value="1"/>
</dbReference>
<accession>A0A409W1E7</accession>
<keyword evidence="3" id="KW-1185">Reference proteome</keyword>